<dbReference type="EMBL" id="JBHTIW010000003">
    <property type="protein sequence ID" value="MFD0919699.1"/>
    <property type="molecule type" value="Genomic_DNA"/>
</dbReference>
<keyword evidence="9" id="KW-1185">Reference proteome</keyword>
<feature type="transmembrane region" description="Helical" evidence="6">
    <location>
        <begin position="367"/>
        <end position="394"/>
    </location>
</feature>
<evidence type="ECO:0000256" key="2">
    <source>
        <dbReference type="ARBA" id="ARBA00022448"/>
    </source>
</evidence>
<keyword evidence="2" id="KW-0813">Transport</keyword>
<dbReference type="SUPFAM" id="SSF103473">
    <property type="entry name" value="MFS general substrate transporter"/>
    <property type="match status" value="1"/>
</dbReference>
<feature type="transmembrane region" description="Helical" evidence="6">
    <location>
        <begin position="171"/>
        <end position="190"/>
    </location>
</feature>
<dbReference type="Proteomes" id="UP001597018">
    <property type="component" value="Unassembled WGS sequence"/>
</dbReference>
<accession>A0ABW3FP07</accession>
<feature type="transmembrane region" description="Helical" evidence="6">
    <location>
        <begin position="437"/>
        <end position="460"/>
    </location>
</feature>
<feature type="transmembrane region" description="Helical" evidence="6">
    <location>
        <begin position="83"/>
        <end position="106"/>
    </location>
</feature>
<evidence type="ECO:0000256" key="6">
    <source>
        <dbReference type="SAM" id="Phobius"/>
    </source>
</evidence>
<evidence type="ECO:0000256" key="1">
    <source>
        <dbReference type="ARBA" id="ARBA00004651"/>
    </source>
</evidence>
<keyword evidence="3 6" id="KW-0812">Transmembrane</keyword>
<feature type="domain" description="Major facilitator superfamily (MFS) profile" evidence="7">
    <location>
        <begin position="17"/>
        <end position="464"/>
    </location>
</feature>
<protein>
    <submittedName>
        <fullName evidence="8">MFS transporter</fullName>
    </submittedName>
</protein>
<evidence type="ECO:0000259" key="7">
    <source>
        <dbReference type="PROSITE" id="PS50850"/>
    </source>
</evidence>
<feature type="transmembrane region" description="Helical" evidence="6">
    <location>
        <begin position="406"/>
        <end position="425"/>
    </location>
</feature>
<dbReference type="InterPro" id="IPR011701">
    <property type="entry name" value="MFS"/>
</dbReference>
<comment type="caution">
    <text evidence="8">The sequence shown here is derived from an EMBL/GenBank/DDBJ whole genome shotgun (WGS) entry which is preliminary data.</text>
</comment>
<dbReference type="Gene3D" id="1.20.1720.10">
    <property type="entry name" value="Multidrug resistance protein D"/>
    <property type="match status" value="1"/>
</dbReference>
<dbReference type="PROSITE" id="PS51257">
    <property type="entry name" value="PROKAR_LIPOPROTEIN"/>
    <property type="match status" value="1"/>
</dbReference>
<dbReference type="PANTHER" id="PTHR42718:SF9">
    <property type="entry name" value="MAJOR FACILITATOR SUPERFAMILY MULTIDRUG TRANSPORTER MFSC"/>
    <property type="match status" value="1"/>
</dbReference>
<feature type="transmembrane region" description="Helical" evidence="6">
    <location>
        <begin position="272"/>
        <end position="298"/>
    </location>
</feature>
<dbReference type="Gene3D" id="1.20.1250.20">
    <property type="entry name" value="MFS general substrate transporter like domains"/>
    <property type="match status" value="1"/>
</dbReference>
<feature type="transmembrane region" description="Helical" evidence="6">
    <location>
        <begin position="232"/>
        <end position="252"/>
    </location>
</feature>
<evidence type="ECO:0000313" key="9">
    <source>
        <dbReference type="Proteomes" id="UP001597018"/>
    </source>
</evidence>
<keyword evidence="4 6" id="KW-1133">Transmembrane helix</keyword>
<name>A0ABW3FP07_9PSEU</name>
<evidence type="ECO:0000313" key="8">
    <source>
        <dbReference type="EMBL" id="MFD0919699.1"/>
    </source>
</evidence>
<feature type="transmembrane region" description="Helical" evidence="6">
    <location>
        <begin position="342"/>
        <end position="361"/>
    </location>
</feature>
<dbReference type="PROSITE" id="PS50850">
    <property type="entry name" value="MFS"/>
    <property type="match status" value="1"/>
</dbReference>
<feature type="transmembrane region" description="Helical" evidence="6">
    <location>
        <begin position="51"/>
        <end position="71"/>
    </location>
</feature>
<dbReference type="PANTHER" id="PTHR42718">
    <property type="entry name" value="MAJOR FACILITATOR SUPERFAMILY MULTIDRUG TRANSPORTER MFSC"/>
    <property type="match status" value="1"/>
</dbReference>
<comment type="subcellular location">
    <subcellularLocation>
        <location evidence="1">Cell membrane</location>
        <topology evidence="1">Multi-pass membrane protein</topology>
    </subcellularLocation>
</comment>
<evidence type="ECO:0000256" key="4">
    <source>
        <dbReference type="ARBA" id="ARBA00022989"/>
    </source>
</evidence>
<reference evidence="9" key="1">
    <citation type="journal article" date="2019" name="Int. J. Syst. Evol. Microbiol.">
        <title>The Global Catalogue of Microorganisms (GCM) 10K type strain sequencing project: providing services to taxonomists for standard genome sequencing and annotation.</title>
        <authorList>
            <consortium name="The Broad Institute Genomics Platform"/>
            <consortium name="The Broad Institute Genome Sequencing Center for Infectious Disease"/>
            <person name="Wu L."/>
            <person name="Ma J."/>
        </authorList>
    </citation>
    <scope>NUCLEOTIDE SEQUENCE [LARGE SCALE GENOMIC DNA]</scope>
    <source>
        <strain evidence="9">CCUG 56401</strain>
    </source>
</reference>
<evidence type="ECO:0000256" key="3">
    <source>
        <dbReference type="ARBA" id="ARBA00022692"/>
    </source>
</evidence>
<dbReference type="InterPro" id="IPR020846">
    <property type="entry name" value="MFS_dom"/>
</dbReference>
<feature type="transmembrane region" description="Helical" evidence="6">
    <location>
        <begin position="112"/>
        <end position="129"/>
    </location>
</feature>
<keyword evidence="5 6" id="KW-0472">Membrane</keyword>
<dbReference type="InterPro" id="IPR036259">
    <property type="entry name" value="MFS_trans_sf"/>
</dbReference>
<dbReference type="RefSeq" id="WP_345600019.1">
    <property type="nucleotide sequence ID" value="NZ_BAABLT010000001.1"/>
</dbReference>
<feature type="transmembrane region" description="Helical" evidence="6">
    <location>
        <begin position="310"/>
        <end position="330"/>
    </location>
</feature>
<feature type="transmembrane region" description="Helical" evidence="6">
    <location>
        <begin position="141"/>
        <end position="165"/>
    </location>
</feature>
<proteinExistence type="predicted"/>
<organism evidence="8 9">
    <name type="scientific">Saccharopolyspora rosea</name>
    <dbReference type="NCBI Taxonomy" id="524884"/>
    <lineage>
        <taxon>Bacteria</taxon>
        <taxon>Bacillati</taxon>
        <taxon>Actinomycetota</taxon>
        <taxon>Actinomycetes</taxon>
        <taxon>Pseudonocardiales</taxon>
        <taxon>Pseudonocardiaceae</taxon>
        <taxon>Saccharopolyspora</taxon>
    </lineage>
</organism>
<dbReference type="Pfam" id="PF07690">
    <property type="entry name" value="MFS_1"/>
    <property type="match status" value="1"/>
</dbReference>
<sequence length="469" mass="47985">MSQITRQTSAAAGTAALMTALLAACVAFQLNASMLSPALVTMGHELGADDAAVGLSQTAFFTSGALFSLFLPRLSDIVGRRRVLVGMLVVMLAGTVLAAVSTSIVVVDVARVVQGVSGPTVPLCLLMLRSQVTDPKRYGTMMGLVTAVNGGIAGIDALVGGWLAANFGYRSVFWVIAVIAAVAVLAVLRWGPESRPSAGTRMDWRGVVPLVVAVAALLLALSEAGELADADWTYVLGLFAVAVVAFAVFWFAEKASTHPLVRPEDLRRRSTWALLATTLLTMTGVFATVNGVVLSFAQNSQIGFGMSADLASVVFLTPFALIGWLVGPFAGRLAPTLGYRRVLRFGLVGTAVVMAVIALVGVHSLPVLIACTALLGVTYAGGANIILNGLGVVLSPQGNPGFLPGMNAGAFNLGSGLSFAVLPAVEVAGGSGAESSAGYVTAILAGVVIVAAAFAVSFLIPRPAEAETA</sequence>
<evidence type="ECO:0000256" key="5">
    <source>
        <dbReference type="ARBA" id="ARBA00023136"/>
    </source>
</evidence>
<gene>
    <name evidence="8" type="ORF">ACFQ16_08085</name>
</gene>
<feature type="transmembrane region" description="Helical" evidence="6">
    <location>
        <begin position="202"/>
        <end position="220"/>
    </location>
</feature>